<name>A0A370GTQ4_9NOCA</name>
<comment type="caution">
    <text evidence="1">The sequence shown here is derived from an EMBL/GenBank/DDBJ whole genome shotgun (WGS) entry which is preliminary data.</text>
</comment>
<dbReference type="STRING" id="1210089.GCA_001613165_06847"/>
<protein>
    <submittedName>
        <fullName evidence="1">Uncharacterized protein</fullName>
    </submittedName>
</protein>
<dbReference type="Proteomes" id="UP000255355">
    <property type="component" value="Unassembled WGS sequence"/>
</dbReference>
<dbReference type="AlphaFoldDB" id="A0A370GTQ4"/>
<accession>A0A370GTQ4</accession>
<evidence type="ECO:0000313" key="2">
    <source>
        <dbReference type="Proteomes" id="UP000255355"/>
    </source>
</evidence>
<keyword evidence="2" id="KW-1185">Reference proteome</keyword>
<organism evidence="1 2">
    <name type="scientific">Nocardia mexicana</name>
    <dbReference type="NCBI Taxonomy" id="279262"/>
    <lineage>
        <taxon>Bacteria</taxon>
        <taxon>Bacillati</taxon>
        <taxon>Actinomycetota</taxon>
        <taxon>Actinomycetes</taxon>
        <taxon>Mycobacteriales</taxon>
        <taxon>Nocardiaceae</taxon>
        <taxon>Nocardia</taxon>
    </lineage>
</organism>
<proteinExistence type="predicted"/>
<evidence type="ECO:0000313" key="1">
    <source>
        <dbReference type="EMBL" id="RDI46690.1"/>
    </source>
</evidence>
<reference evidence="1 2" key="1">
    <citation type="submission" date="2018-07" db="EMBL/GenBank/DDBJ databases">
        <title>Genomic Encyclopedia of Type Strains, Phase IV (KMG-IV): sequencing the most valuable type-strain genomes for metagenomic binning, comparative biology and taxonomic classification.</title>
        <authorList>
            <person name="Goeker M."/>
        </authorList>
    </citation>
    <scope>NUCLEOTIDE SEQUENCE [LARGE SCALE GENOMIC DNA]</scope>
    <source>
        <strain evidence="1 2">DSM 44952</strain>
    </source>
</reference>
<gene>
    <name evidence="1" type="ORF">DFR68_11095</name>
</gene>
<dbReference type="EMBL" id="QQAZ01000010">
    <property type="protein sequence ID" value="RDI46690.1"/>
    <property type="molecule type" value="Genomic_DNA"/>
</dbReference>
<sequence>MLLVGRFVCWPANLAVTSLRCVQPVSRVNGMRIRYGLGFRSKLQLPRSAGSRRRGSCPVLGLAGCRAEASPGWSGPCAPSVFRGGPVPSRVSAPPLGSARRCMGWGSCDRFGRFRGMEPGYSTVARHHSLPALRRNARTALGTRSARCPSSLLFRNCGVDHRVPERLLVPILSGGRIDNGNHDSCRVRAARLRRRFRLKCRNLLLNMPCAERLRPRGCDRRFVPVRSRGPVRSARASKVRLRS</sequence>